<accession>A0A2P4NNP2</accession>
<name>A0A2P4NNP2_9EURY</name>
<organism evidence="2 3">
    <name type="scientific">Haloferax marisrubri</name>
    <dbReference type="NCBI Taxonomy" id="1544719"/>
    <lineage>
        <taxon>Archaea</taxon>
        <taxon>Methanobacteriati</taxon>
        <taxon>Methanobacteriota</taxon>
        <taxon>Stenosarchaea group</taxon>
        <taxon>Halobacteria</taxon>
        <taxon>Halobacteriales</taxon>
        <taxon>Haloferacaceae</taxon>
        <taxon>Haloferax</taxon>
    </lineage>
</organism>
<gene>
    <name evidence="2" type="ORF">AUR65_013285</name>
</gene>
<evidence type="ECO:0000256" key="1">
    <source>
        <dbReference type="SAM" id="MobiDB-lite"/>
    </source>
</evidence>
<dbReference type="EMBL" id="LOPW02000017">
    <property type="protein sequence ID" value="POG54698.1"/>
    <property type="molecule type" value="Genomic_DNA"/>
</dbReference>
<evidence type="ECO:0000313" key="2">
    <source>
        <dbReference type="EMBL" id="POG54698.1"/>
    </source>
</evidence>
<dbReference type="AlphaFoldDB" id="A0A2P4NNP2"/>
<dbReference type="Proteomes" id="UP000053621">
    <property type="component" value="Unassembled WGS sequence"/>
</dbReference>
<proteinExistence type="predicted"/>
<comment type="caution">
    <text evidence="2">The sequence shown here is derived from an EMBL/GenBank/DDBJ whole genome shotgun (WGS) entry which is preliminary data.</text>
</comment>
<sequence length="321" mass="32932">MSESPPPEPGTDDDAPDASDATGATDATASAADSDAGATRREEMADAVTEVRREAVKAAVVSSVVDAAVATLLANIAFRVVELPIQSAVSLGFLPRVDPAVSVHVAVPIALAVGVLVGVAEYLILMRVPPVEQFEAVNPSVAEALRTARDLVADEGNPNRDSRMSVALYDDVLSRLRESSSVELLPTRRIVGALVVALLLSAGSIQVAVSDIQFEGLAGDGGPAGDSLDQPDEETGLQNGSSILGDPEDVAAGSEQLNATVAGTGGSGDGPESSAAAYDSTGYGGDSAVESQRAGYLADDTLEEADLIRDYTLKIRENDDE</sequence>
<feature type="compositionally biased region" description="Low complexity" evidence="1">
    <location>
        <begin position="18"/>
        <end position="37"/>
    </location>
</feature>
<dbReference type="OrthoDB" id="308352at2157"/>
<feature type="region of interest" description="Disordered" evidence="1">
    <location>
        <begin position="1"/>
        <end position="44"/>
    </location>
</feature>
<reference evidence="2" key="1">
    <citation type="submission" date="2017-08" db="EMBL/GenBank/DDBJ databases">
        <title>Haloferax marisrubri sp. nov., isolated from the Discovery deep brine-seawater interface in the Red Sea.</title>
        <authorList>
            <person name="Zhang G."/>
            <person name="Stingl U."/>
        </authorList>
    </citation>
    <scope>NUCLEOTIDE SEQUENCE [LARGE SCALE GENOMIC DNA]</scope>
    <source>
        <strain evidence="2">SB3</strain>
    </source>
</reference>
<dbReference type="InterPro" id="IPR055925">
    <property type="entry name" value="DUF7502"/>
</dbReference>
<protein>
    <submittedName>
        <fullName evidence="2">Uncharacterized protein</fullName>
    </submittedName>
</protein>
<dbReference type="Pfam" id="PF24334">
    <property type="entry name" value="DUF7502"/>
    <property type="match status" value="1"/>
</dbReference>
<keyword evidence="3" id="KW-1185">Reference proteome</keyword>
<evidence type="ECO:0000313" key="3">
    <source>
        <dbReference type="Proteomes" id="UP000053621"/>
    </source>
</evidence>
<feature type="region of interest" description="Disordered" evidence="1">
    <location>
        <begin position="220"/>
        <end position="288"/>
    </location>
</feature>